<evidence type="ECO:0000313" key="1">
    <source>
        <dbReference type="EMBL" id="CAF1531109.1"/>
    </source>
</evidence>
<protein>
    <submittedName>
        <fullName evidence="1">Uncharacterized protein</fullName>
    </submittedName>
</protein>
<name>A0A815VDS3_9BILA</name>
<feature type="non-terminal residue" evidence="1">
    <location>
        <position position="1"/>
    </location>
</feature>
<gene>
    <name evidence="1" type="ORF">GPM918_LOCUS38056</name>
    <name evidence="2" type="ORF">SRO942_LOCUS38853</name>
</gene>
<evidence type="ECO:0000313" key="2">
    <source>
        <dbReference type="EMBL" id="CAF4390422.1"/>
    </source>
</evidence>
<comment type="caution">
    <text evidence="1">The sequence shown here is derived from an EMBL/GenBank/DDBJ whole genome shotgun (WGS) entry which is preliminary data.</text>
</comment>
<dbReference type="EMBL" id="CAJNOQ010024793">
    <property type="protein sequence ID" value="CAF1531109.1"/>
    <property type="molecule type" value="Genomic_DNA"/>
</dbReference>
<evidence type="ECO:0000313" key="3">
    <source>
        <dbReference type="Proteomes" id="UP000663829"/>
    </source>
</evidence>
<dbReference type="Proteomes" id="UP000663829">
    <property type="component" value="Unassembled WGS sequence"/>
</dbReference>
<dbReference type="EMBL" id="CAJOBC010090379">
    <property type="protein sequence ID" value="CAF4390422.1"/>
    <property type="molecule type" value="Genomic_DNA"/>
</dbReference>
<reference evidence="1" key="1">
    <citation type="submission" date="2021-02" db="EMBL/GenBank/DDBJ databases">
        <authorList>
            <person name="Nowell W R."/>
        </authorList>
    </citation>
    <scope>NUCLEOTIDE SEQUENCE</scope>
</reference>
<accession>A0A815VDS3</accession>
<proteinExistence type="predicted"/>
<sequence>LAICYECVDLPVLTLSNLSLSLLFIRQISINYQTEDRCVFIVTGNYGYNPNICTSYNTTTLPDLFKNRTIQFPIVHNQNELQCFAMAWYEWFGQGSGIIYLSKQPSSPYFTDGTPLYPAFSISYAQCVALELDYDYKKNGTTGSIISRSCEASYESNYGCDYGTL</sequence>
<dbReference type="Proteomes" id="UP000681722">
    <property type="component" value="Unassembled WGS sequence"/>
</dbReference>
<dbReference type="AlphaFoldDB" id="A0A815VDS3"/>
<organism evidence="1 3">
    <name type="scientific">Didymodactylos carnosus</name>
    <dbReference type="NCBI Taxonomy" id="1234261"/>
    <lineage>
        <taxon>Eukaryota</taxon>
        <taxon>Metazoa</taxon>
        <taxon>Spiralia</taxon>
        <taxon>Gnathifera</taxon>
        <taxon>Rotifera</taxon>
        <taxon>Eurotatoria</taxon>
        <taxon>Bdelloidea</taxon>
        <taxon>Philodinida</taxon>
        <taxon>Philodinidae</taxon>
        <taxon>Didymodactylos</taxon>
    </lineage>
</organism>
<keyword evidence="3" id="KW-1185">Reference proteome</keyword>